<sequence length="399" mass="44657">MGSIGLPPKDSSEIYLTTATPAEIEELSRANSIEWKAALELEPYLLREQHLANQELTRDGGLTTWVLVWQPGSAADRHILTGCETIKKRALVSKNGKVDDAICHGVCSVFCLPEFRGRGYAGRMMAELGDKLRNWKVDNDKQHVFSALWSDIGKQFYAARGWHPYASLHITLPAREQPLGAGVQLLKSQDLAEACMIDEKLMRSRLQARGNNGRTTVSILPDQRTVAWHHAREDFVSKELLKKSPTVRGARVGSVWAYWTRVWADPQGHDPNTLHILRLVIEDDQLGADLSPATTEGVDAINAAIEGRKQLPGLESGKVAEIRQSIAKILAVAQTEADRWGMKEVMLWNPTSLALAAAKQIDKNVSVMERQSESIPSLRWYDGNWKDVDWVENMKYAWC</sequence>
<evidence type="ECO:0000313" key="4">
    <source>
        <dbReference type="Proteomes" id="UP000230605"/>
    </source>
</evidence>
<dbReference type="PANTHER" id="PTHR34815:SF4">
    <property type="entry name" value="N-ACETYLTRANSFERASE DOMAIN-CONTAINING PROTEIN"/>
    <property type="match status" value="1"/>
</dbReference>
<dbReference type="PANTHER" id="PTHR34815">
    <property type="entry name" value="LYSINE ACETYLTRANSFERASE"/>
    <property type="match status" value="1"/>
</dbReference>
<dbReference type="Proteomes" id="UP001302367">
    <property type="component" value="Chromosome 5"/>
</dbReference>
<dbReference type="SUPFAM" id="SSF55729">
    <property type="entry name" value="Acyl-CoA N-acyltransferases (Nat)"/>
    <property type="match status" value="1"/>
</dbReference>
<dbReference type="OrthoDB" id="2020070at2759"/>
<dbReference type="InterPro" id="IPR055100">
    <property type="entry name" value="GNAT_LYC1-like"/>
</dbReference>
<dbReference type="AlphaFoldDB" id="A0A2G5H7H6"/>
<dbReference type="Proteomes" id="UP000230605">
    <property type="component" value="Chromosome 5"/>
</dbReference>
<protein>
    <recommendedName>
        <fullName evidence="1">LYC1 C-terminal domain-containing protein</fullName>
    </recommendedName>
</protein>
<dbReference type="InterPro" id="IPR053013">
    <property type="entry name" value="LAT"/>
</dbReference>
<feature type="domain" description="LYC1 C-terminal" evidence="1">
    <location>
        <begin position="169"/>
        <end position="399"/>
    </location>
</feature>
<dbReference type="Pfam" id="PF22998">
    <property type="entry name" value="GNAT_LYC1-like"/>
    <property type="match status" value="1"/>
</dbReference>
<keyword evidence="5" id="KW-1185">Reference proteome</keyword>
<proteinExistence type="predicted"/>
<dbReference type="InterPro" id="IPR016181">
    <property type="entry name" value="Acyl_CoA_acyltransferase"/>
</dbReference>
<evidence type="ECO:0000313" key="2">
    <source>
        <dbReference type="EMBL" id="PIA88496.1"/>
    </source>
</evidence>
<name>A0A2G5H7H6_CERBT</name>
<gene>
    <name evidence="2" type="ORF">CB0940_07418</name>
    <name evidence="3" type="ORF">RHO25_008004</name>
</gene>
<dbReference type="EMBL" id="CP134188">
    <property type="protein sequence ID" value="WPB03366.1"/>
    <property type="molecule type" value="Genomic_DNA"/>
</dbReference>
<organism evidence="2 4">
    <name type="scientific">Cercospora beticola</name>
    <name type="common">Sugarbeet leaf spot fungus</name>
    <dbReference type="NCBI Taxonomy" id="122368"/>
    <lineage>
        <taxon>Eukaryota</taxon>
        <taxon>Fungi</taxon>
        <taxon>Dikarya</taxon>
        <taxon>Ascomycota</taxon>
        <taxon>Pezizomycotina</taxon>
        <taxon>Dothideomycetes</taxon>
        <taxon>Dothideomycetidae</taxon>
        <taxon>Mycosphaerellales</taxon>
        <taxon>Mycosphaerellaceae</taxon>
        <taxon>Cercospora</taxon>
    </lineage>
</organism>
<dbReference type="Gene3D" id="3.40.630.30">
    <property type="match status" value="1"/>
</dbReference>
<reference evidence="2 4" key="1">
    <citation type="submission" date="2015-10" db="EMBL/GenBank/DDBJ databases">
        <title>The cercosporin biosynthetic gene cluster was horizontally transferred to several fungal lineages and shown to be expanded in Cercospora beticola based on microsynteny with recipient genomes.</title>
        <authorList>
            <person name="De Jonge R."/>
            <person name="Ebert M.K."/>
            <person name="Suttle J.C."/>
            <person name="Jurick Ii W.M."/>
            <person name="Secor G.A."/>
            <person name="Thomma B.P."/>
            <person name="Van De Peer Y."/>
            <person name="Bolton M.D."/>
        </authorList>
    </citation>
    <scope>NUCLEOTIDE SEQUENCE [LARGE SCALE GENOMIC DNA]</scope>
    <source>
        <strain evidence="2 4">09-40</strain>
    </source>
</reference>
<accession>A0A2G5H7H6</accession>
<evidence type="ECO:0000259" key="1">
    <source>
        <dbReference type="Pfam" id="PF22998"/>
    </source>
</evidence>
<evidence type="ECO:0000313" key="5">
    <source>
        <dbReference type="Proteomes" id="UP001302367"/>
    </source>
</evidence>
<dbReference type="EMBL" id="LKMD01000108">
    <property type="protein sequence ID" value="PIA88496.1"/>
    <property type="molecule type" value="Genomic_DNA"/>
</dbReference>
<evidence type="ECO:0000313" key="3">
    <source>
        <dbReference type="EMBL" id="WPB03366.1"/>
    </source>
</evidence>
<reference evidence="3 5" key="2">
    <citation type="submission" date="2023-09" db="EMBL/GenBank/DDBJ databases">
        <title>Complete-Gapless Cercospora beticola genome.</title>
        <authorList>
            <person name="Wyatt N.A."/>
            <person name="Spanner R.E."/>
            <person name="Bolton M.D."/>
        </authorList>
    </citation>
    <scope>NUCLEOTIDE SEQUENCE [LARGE SCALE GENOMIC DNA]</scope>
    <source>
        <strain evidence="3">Cb09-40</strain>
    </source>
</reference>